<dbReference type="InterPro" id="IPR024764">
    <property type="entry name" value="TFIIIC_Znf"/>
</dbReference>
<reference evidence="2 3" key="1">
    <citation type="journal article" date="2020" name="ISME J.">
        <title>Uncovering the hidden diversity of litter-decomposition mechanisms in mushroom-forming fungi.</title>
        <authorList>
            <person name="Floudas D."/>
            <person name="Bentzer J."/>
            <person name="Ahren D."/>
            <person name="Johansson T."/>
            <person name="Persson P."/>
            <person name="Tunlid A."/>
        </authorList>
    </citation>
    <scope>NUCLEOTIDE SEQUENCE [LARGE SCALE GENOMIC DNA]</scope>
    <source>
        <strain evidence="2 3">CBS 661.87</strain>
    </source>
</reference>
<dbReference type="Proteomes" id="UP000565441">
    <property type="component" value="Unassembled WGS sequence"/>
</dbReference>
<sequence>MPLTKYIPGEAHLSYAASDGTIGIFKITQSLEDSPNPEKVHPELRLAFGANVRVHEPNNAGVTGLSWVEIPNKGVREFLFTLNPAYSIYGAHLHRRLVGRAIVVSYSIPRNFRLAPQLYTPRPASNTYGASMRFDPSIALASTDSPVTSQSLSNASRSVFIQSEEGAEFSDMNRITGLASYDGSSTFIWIQEASRPSDFSYKHDAKHSSTLLVAGLWDDLNADDALLCELEEVLNGAKTSAGKAPLHLLRPFFFRLRDKAKLSALHPRILEILRPQAEDHSAHVKVAAWPSMTPDLRTVFRTSLVRHLFGWDVLLQLRMRLSLADFAWKHSDSEEQQEECGLVAQSLLTAISHRVLRTIIRHLAAAVNLLTPNDIPFVLRVVVQSLLPGSPADLSAEGHNLQTISQTAVFPDPHQVPVANSFNELCPACRVEVPLQDITTAVCANGHTWGQSAFQLPAPDILKVAYVSSARCSITTFILSTPLVRTCIGCSRKAFLPLSTPNSPSQNWLPDAARGWIVEELLEAVHRCLFCNNSFVSVL</sequence>
<dbReference type="OrthoDB" id="421374at2759"/>
<evidence type="ECO:0000313" key="2">
    <source>
        <dbReference type="EMBL" id="KAF5383669.1"/>
    </source>
</evidence>
<proteinExistence type="predicted"/>
<gene>
    <name evidence="2" type="ORF">D9615_003787</name>
</gene>
<feature type="domain" description="Transcription factor IIIC putative zinc-finger" evidence="1">
    <location>
        <begin position="470"/>
        <end position="535"/>
    </location>
</feature>
<protein>
    <recommendedName>
        <fullName evidence="1">Transcription factor IIIC putative zinc-finger domain-containing protein</fullName>
    </recommendedName>
</protein>
<name>A0A8H5HHY4_9AGAR</name>
<keyword evidence="3" id="KW-1185">Reference proteome</keyword>
<organism evidence="2 3">
    <name type="scientific">Tricholomella constricta</name>
    <dbReference type="NCBI Taxonomy" id="117010"/>
    <lineage>
        <taxon>Eukaryota</taxon>
        <taxon>Fungi</taxon>
        <taxon>Dikarya</taxon>
        <taxon>Basidiomycota</taxon>
        <taxon>Agaricomycotina</taxon>
        <taxon>Agaricomycetes</taxon>
        <taxon>Agaricomycetidae</taxon>
        <taxon>Agaricales</taxon>
        <taxon>Tricholomatineae</taxon>
        <taxon>Lyophyllaceae</taxon>
        <taxon>Tricholomella</taxon>
    </lineage>
</organism>
<feature type="domain" description="Transcription factor IIIC putative zinc-finger" evidence="1">
    <location>
        <begin position="421"/>
        <end position="451"/>
    </location>
</feature>
<accession>A0A8H5HHY4</accession>
<dbReference type="AlphaFoldDB" id="A0A8H5HHY4"/>
<dbReference type="EMBL" id="JAACJP010000006">
    <property type="protein sequence ID" value="KAF5383669.1"/>
    <property type="molecule type" value="Genomic_DNA"/>
</dbReference>
<evidence type="ECO:0000259" key="1">
    <source>
        <dbReference type="Pfam" id="PF12660"/>
    </source>
</evidence>
<dbReference type="Pfam" id="PF12660">
    <property type="entry name" value="zf-TFIIIC"/>
    <property type="match status" value="2"/>
</dbReference>
<evidence type="ECO:0000313" key="3">
    <source>
        <dbReference type="Proteomes" id="UP000565441"/>
    </source>
</evidence>
<comment type="caution">
    <text evidence="2">The sequence shown here is derived from an EMBL/GenBank/DDBJ whole genome shotgun (WGS) entry which is preliminary data.</text>
</comment>